<protein>
    <submittedName>
        <fullName evidence="2">Uncharacterized protein</fullName>
    </submittedName>
</protein>
<keyword evidence="3" id="KW-1185">Reference proteome</keyword>
<feature type="compositionally biased region" description="Basic and acidic residues" evidence="1">
    <location>
        <begin position="122"/>
        <end position="134"/>
    </location>
</feature>
<proteinExistence type="predicted"/>
<organism evidence="2 3">
    <name type="scientific">Melipona bicolor</name>
    <dbReference type="NCBI Taxonomy" id="60889"/>
    <lineage>
        <taxon>Eukaryota</taxon>
        <taxon>Metazoa</taxon>
        <taxon>Ecdysozoa</taxon>
        <taxon>Arthropoda</taxon>
        <taxon>Hexapoda</taxon>
        <taxon>Insecta</taxon>
        <taxon>Pterygota</taxon>
        <taxon>Neoptera</taxon>
        <taxon>Endopterygota</taxon>
        <taxon>Hymenoptera</taxon>
        <taxon>Apocrita</taxon>
        <taxon>Aculeata</taxon>
        <taxon>Apoidea</taxon>
        <taxon>Anthophila</taxon>
        <taxon>Apidae</taxon>
        <taxon>Melipona</taxon>
    </lineage>
</organism>
<dbReference type="EMBL" id="JAHYIQ010000001">
    <property type="protein sequence ID" value="KAK1135923.1"/>
    <property type="molecule type" value="Genomic_DNA"/>
</dbReference>
<feature type="compositionally biased region" description="Low complexity" evidence="1">
    <location>
        <begin position="29"/>
        <end position="47"/>
    </location>
</feature>
<evidence type="ECO:0000313" key="2">
    <source>
        <dbReference type="EMBL" id="KAK1135923.1"/>
    </source>
</evidence>
<dbReference type="AlphaFoldDB" id="A0AA40GDN7"/>
<sequence length="147" mass="16151">MLGEMEHFEKIIEKPHPLAQPSHTPYPLSPSSHQSPGTSGSRSSKSSKFQENESTSDVSIPSRCLPLGGNRVALPCETSRNEGGKRREDYFQAIPGPYPSPAKAVPQIGVELSKWPLTTGVRNEERDGETERHSTQTQKGSWNRVVG</sequence>
<name>A0AA40GDN7_9HYME</name>
<evidence type="ECO:0000313" key="3">
    <source>
        <dbReference type="Proteomes" id="UP001177670"/>
    </source>
</evidence>
<gene>
    <name evidence="2" type="ORF">K0M31_000495</name>
</gene>
<feature type="region of interest" description="Disordered" evidence="1">
    <location>
        <begin position="119"/>
        <end position="147"/>
    </location>
</feature>
<feature type="compositionally biased region" description="Basic and acidic residues" evidence="1">
    <location>
        <begin position="1"/>
        <end position="16"/>
    </location>
</feature>
<feature type="region of interest" description="Disordered" evidence="1">
    <location>
        <begin position="1"/>
        <end position="87"/>
    </location>
</feature>
<accession>A0AA40GDN7</accession>
<reference evidence="2" key="1">
    <citation type="submission" date="2021-10" db="EMBL/GenBank/DDBJ databases">
        <title>Melipona bicolor Genome sequencing and assembly.</title>
        <authorList>
            <person name="Araujo N.S."/>
            <person name="Arias M.C."/>
        </authorList>
    </citation>
    <scope>NUCLEOTIDE SEQUENCE</scope>
    <source>
        <strain evidence="2">USP_2M_L1-L4_2017</strain>
        <tissue evidence="2">Whole body</tissue>
    </source>
</reference>
<comment type="caution">
    <text evidence="2">The sequence shown here is derived from an EMBL/GenBank/DDBJ whole genome shotgun (WGS) entry which is preliminary data.</text>
</comment>
<dbReference type="Proteomes" id="UP001177670">
    <property type="component" value="Unassembled WGS sequence"/>
</dbReference>
<evidence type="ECO:0000256" key="1">
    <source>
        <dbReference type="SAM" id="MobiDB-lite"/>
    </source>
</evidence>